<gene>
    <name evidence="2" type="ORF">AMURIS_03666</name>
</gene>
<keyword evidence="3" id="KW-1185">Reference proteome</keyword>
<sequence length="52" mass="5916">MKKEPVESAAAAASREPGSSMAEHPYGSLEWRLILVREDRLYLHRKKGRYGS</sequence>
<dbReference type="AlphaFoldDB" id="A0A2K4ZKL4"/>
<accession>A0A2K4ZKL4</accession>
<dbReference type="RefSeq" id="WP_172455189.1">
    <property type="nucleotide sequence ID" value="NZ_JANJZD010000020.1"/>
</dbReference>
<dbReference type="EMBL" id="OFSM01000020">
    <property type="protein sequence ID" value="SOY30932.1"/>
    <property type="molecule type" value="Genomic_DNA"/>
</dbReference>
<evidence type="ECO:0000256" key="1">
    <source>
        <dbReference type="SAM" id="MobiDB-lite"/>
    </source>
</evidence>
<evidence type="ECO:0000313" key="3">
    <source>
        <dbReference type="Proteomes" id="UP000236311"/>
    </source>
</evidence>
<reference evidence="2 3" key="1">
    <citation type="submission" date="2018-01" db="EMBL/GenBank/DDBJ databases">
        <authorList>
            <person name="Gaut B.S."/>
            <person name="Morton B.R."/>
            <person name="Clegg M.T."/>
            <person name="Duvall M.R."/>
        </authorList>
    </citation>
    <scope>NUCLEOTIDE SEQUENCE [LARGE SCALE GENOMIC DNA]</scope>
    <source>
        <strain evidence="2">GP69</strain>
    </source>
</reference>
<feature type="region of interest" description="Disordered" evidence="1">
    <location>
        <begin position="1"/>
        <end position="24"/>
    </location>
</feature>
<organism evidence="2 3">
    <name type="scientific">Acetatifactor muris</name>
    <dbReference type="NCBI Taxonomy" id="879566"/>
    <lineage>
        <taxon>Bacteria</taxon>
        <taxon>Bacillati</taxon>
        <taxon>Bacillota</taxon>
        <taxon>Clostridia</taxon>
        <taxon>Lachnospirales</taxon>
        <taxon>Lachnospiraceae</taxon>
        <taxon>Acetatifactor</taxon>
    </lineage>
</organism>
<evidence type="ECO:0000313" key="2">
    <source>
        <dbReference type="EMBL" id="SOY30932.1"/>
    </source>
</evidence>
<dbReference type="Proteomes" id="UP000236311">
    <property type="component" value="Unassembled WGS sequence"/>
</dbReference>
<protein>
    <submittedName>
        <fullName evidence="2">Uncharacterized protein</fullName>
    </submittedName>
</protein>
<name>A0A2K4ZKL4_9FIRM</name>
<proteinExistence type="predicted"/>